<reference evidence="9 10" key="1">
    <citation type="submission" date="2024-08" db="EMBL/GenBank/DDBJ databases">
        <authorList>
            <person name="Cucini C."/>
            <person name="Frati F."/>
        </authorList>
    </citation>
    <scope>NUCLEOTIDE SEQUENCE [LARGE SCALE GENOMIC DNA]</scope>
</reference>
<evidence type="ECO:0000256" key="5">
    <source>
        <dbReference type="ARBA" id="ARBA00023002"/>
    </source>
</evidence>
<dbReference type="EMBL" id="CAXLJM020000049">
    <property type="protein sequence ID" value="CAL8112753.1"/>
    <property type="molecule type" value="Genomic_DNA"/>
</dbReference>
<dbReference type="InterPro" id="IPR050182">
    <property type="entry name" value="Cytochrome_P450_fam2"/>
</dbReference>
<organism evidence="9 10">
    <name type="scientific">Orchesella dallaii</name>
    <dbReference type="NCBI Taxonomy" id="48710"/>
    <lineage>
        <taxon>Eukaryota</taxon>
        <taxon>Metazoa</taxon>
        <taxon>Ecdysozoa</taxon>
        <taxon>Arthropoda</taxon>
        <taxon>Hexapoda</taxon>
        <taxon>Collembola</taxon>
        <taxon>Entomobryomorpha</taxon>
        <taxon>Entomobryoidea</taxon>
        <taxon>Orchesellidae</taxon>
        <taxon>Orchesellinae</taxon>
        <taxon>Orchesella</taxon>
    </lineage>
</organism>
<dbReference type="InterPro" id="IPR036396">
    <property type="entry name" value="Cyt_P450_sf"/>
</dbReference>
<comment type="cofactor">
    <cofactor evidence="1">
        <name>heme</name>
        <dbReference type="ChEBI" id="CHEBI:30413"/>
    </cofactor>
</comment>
<dbReference type="InterPro" id="IPR017972">
    <property type="entry name" value="Cyt_P450_CS"/>
</dbReference>
<dbReference type="InterPro" id="IPR002401">
    <property type="entry name" value="Cyt_P450_E_grp-I"/>
</dbReference>
<protein>
    <recommendedName>
        <fullName evidence="11">Methyl farnesoate epoxidase</fullName>
    </recommendedName>
</protein>
<keyword evidence="7 8" id="KW-0503">Monooxygenase</keyword>
<keyword evidence="3 8" id="KW-0349">Heme</keyword>
<keyword evidence="6 8" id="KW-0408">Iron</keyword>
<dbReference type="PRINTS" id="PR00463">
    <property type="entry name" value="EP450I"/>
</dbReference>
<dbReference type="Pfam" id="PF00067">
    <property type="entry name" value="p450"/>
    <property type="match status" value="1"/>
</dbReference>
<keyword evidence="5 8" id="KW-0560">Oxidoreductase</keyword>
<dbReference type="PRINTS" id="PR00385">
    <property type="entry name" value="P450"/>
</dbReference>
<dbReference type="Gene3D" id="1.10.630.10">
    <property type="entry name" value="Cytochrome P450"/>
    <property type="match status" value="1"/>
</dbReference>
<evidence type="ECO:0000256" key="7">
    <source>
        <dbReference type="ARBA" id="ARBA00023033"/>
    </source>
</evidence>
<evidence type="ECO:0000256" key="6">
    <source>
        <dbReference type="ARBA" id="ARBA00023004"/>
    </source>
</evidence>
<comment type="caution">
    <text evidence="9">The sequence shown here is derived from an EMBL/GenBank/DDBJ whole genome shotgun (WGS) entry which is preliminary data.</text>
</comment>
<dbReference type="SUPFAM" id="SSF48264">
    <property type="entry name" value="Cytochrome P450"/>
    <property type="match status" value="1"/>
</dbReference>
<dbReference type="PANTHER" id="PTHR24300:SF376">
    <property type="entry name" value="CYTOCHROME P450 15A1"/>
    <property type="match status" value="1"/>
</dbReference>
<comment type="similarity">
    <text evidence="2 8">Belongs to the cytochrome P450 family.</text>
</comment>
<evidence type="ECO:0000256" key="3">
    <source>
        <dbReference type="ARBA" id="ARBA00022617"/>
    </source>
</evidence>
<evidence type="ECO:0000256" key="2">
    <source>
        <dbReference type="ARBA" id="ARBA00010617"/>
    </source>
</evidence>
<sequence length="489" mass="56081">MYYFVLAIIFIITLYLYSQKRPKNYPPGPYGLPVLGHLLQLGSSPHKTFINWKEKYGPIVAVDFGSYPAIGISDYRILREVLADPGFSGRPNLNVFQHRSRDIIPRGILFTEGRQWTEQRKFAIKQLKDLGYARASVETTIHAEINDFLIKIREDCDNPISLGTKFHAPLLSILWSLIVGERESNGEIAMLFKVCTEIIEKNNGLASICMFMPWCAKMFPKLSGFEDVNKQLGPLWGFLSNYIEEHERTFIPNQIRDFLDAYIQEIQNTKDPTSSFYKDVGSRSMLTTLLDLFFAGGETTANTIHWICLYLAVHPHVQKKLQDEIDNVVGNSRMPSLSDELNMPYTQAVIQESMRFTSLTPVAIFHSTTQNVNLRGYKIPQNTMVLMNLYSAHHDKEYWGDPEVFRPDRFLDDEGKVIKHEPMLTFGAGKRVCIGETLARNEIFLWITSLFQNLSILPDPANPNPSLEPIVTWILMPPHHRLMFTQRNS</sequence>
<dbReference type="PROSITE" id="PS00086">
    <property type="entry name" value="CYTOCHROME_P450"/>
    <property type="match status" value="1"/>
</dbReference>
<evidence type="ECO:0000313" key="10">
    <source>
        <dbReference type="Proteomes" id="UP001642540"/>
    </source>
</evidence>
<dbReference type="PANTHER" id="PTHR24300">
    <property type="entry name" value="CYTOCHROME P450 508A4-RELATED"/>
    <property type="match status" value="1"/>
</dbReference>
<keyword evidence="4 8" id="KW-0479">Metal-binding</keyword>
<name>A0ABP1QZN0_9HEXA</name>
<accession>A0ABP1QZN0</accession>
<dbReference type="InterPro" id="IPR001128">
    <property type="entry name" value="Cyt_P450"/>
</dbReference>
<gene>
    <name evidence="9" type="ORF">ODALV1_LOCUS15766</name>
</gene>
<dbReference type="Proteomes" id="UP001642540">
    <property type="component" value="Unassembled WGS sequence"/>
</dbReference>
<evidence type="ECO:0000256" key="4">
    <source>
        <dbReference type="ARBA" id="ARBA00022723"/>
    </source>
</evidence>
<evidence type="ECO:0000256" key="8">
    <source>
        <dbReference type="RuleBase" id="RU000461"/>
    </source>
</evidence>
<keyword evidence="10" id="KW-1185">Reference proteome</keyword>
<evidence type="ECO:0000313" key="9">
    <source>
        <dbReference type="EMBL" id="CAL8112753.1"/>
    </source>
</evidence>
<evidence type="ECO:0000256" key="1">
    <source>
        <dbReference type="ARBA" id="ARBA00001971"/>
    </source>
</evidence>
<evidence type="ECO:0008006" key="11">
    <source>
        <dbReference type="Google" id="ProtNLM"/>
    </source>
</evidence>
<proteinExistence type="inferred from homology"/>